<dbReference type="PROSITE" id="PS51257">
    <property type="entry name" value="PROKAR_LIPOPROTEIN"/>
    <property type="match status" value="1"/>
</dbReference>
<evidence type="ECO:0000313" key="2">
    <source>
        <dbReference type="EMBL" id="QYM78023.1"/>
    </source>
</evidence>
<accession>A0A8F9XIW4</accession>
<name>A0A8F9XIW4_9BACT</name>
<dbReference type="Proteomes" id="UP000825051">
    <property type="component" value="Chromosome"/>
</dbReference>
<proteinExistence type="predicted"/>
<dbReference type="EMBL" id="CP080507">
    <property type="protein sequence ID" value="QYM78023.1"/>
    <property type="molecule type" value="Genomic_DNA"/>
</dbReference>
<keyword evidence="3" id="KW-1185">Reference proteome</keyword>
<feature type="region of interest" description="Disordered" evidence="1">
    <location>
        <begin position="114"/>
        <end position="166"/>
    </location>
</feature>
<dbReference type="AlphaFoldDB" id="A0A8F9XIW4"/>
<dbReference type="RefSeq" id="WP_220161127.1">
    <property type="nucleotide sequence ID" value="NZ_CP080507.1"/>
</dbReference>
<gene>
    <name evidence="2" type="ORF">K0B96_11960</name>
</gene>
<feature type="compositionally biased region" description="Polar residues" evidence="1">
    <location>
        <begin position="114"/>
        <end position="124"/>
    </location>
</feature>
<evidence type="ECO:0000256" key="1">
    <source>
        <dbReference type="SAM" id="MobiDB-lite"/>
    </source>
</evidence>
<dbReference type="KEGG" id="ole:K0B96_11960"/>
<sequence length="166" mass="19391">MQKWLWVCTMAVLAGCARQEPLDRTVRADTPVNLALWRGKQGRDVAWKDFDVALQELRLDIMIAKAASGAQAIDERVRHTIDGQTVRWVLREGWQKRVERLRNEHDQLEAFITQNKSFRSQPGTQEADDHLEDKIDQLTAQRDRTERDIEEAERKLAEWRETGAER</sequence>
<evidence type="ECO:0000313" key="3">
    <source>
        <dbReference type="Proteomes" id="UP000825051"/>
    </source>
</evidence>
<protein>
    <submittedName>
        <fullName evidence="2">Uncharacterized protein</fullName>
    </submittedName>
</protein>
<organism evidence="2 3">
    <name type="scientific">Horticoccus luteus</name>
    <dbReference type="NCBI Taxonomy" id="2862869"/>
    <lineage>
        <taxon>Bacteria</taxon>
        <taxon>Pseudomonadati</taxon>
        <taxon>Verrucomicrobiota</taxon>
        <taxon>Opitutia</taxon>
        <taxon>Opitutales</taxon>
        <taxon>Opitutaceae</taxon>
        <taxon>Horticoccus</taxon>
    </lineage>
</organism>
<reference evidence="2" key="1">
    <citation type="submission" date="2021-08" db="EMBL/GenBank/DDBJ databases">
        <title>Genome of a novel bacterium of the phylum Verrucomicrobia, Oleiharenicola sp. KSB-15.</title>
        <authorList>
            <person name="Chung J.-H."/>
            <person name="Ahn J.-H."/>
            <person name="Yoon Y."/>
            <person name="Kim D.-Y."/>
            <person name="An S.-H."/>
            <person name="Park I."/>
            <person name="Yeon J."/>
        </authorList>
    </citation>
    <scope>NUCLEOTIDE SEQUENCE</scope>
    <source>
        <strain evidence="2">KSB-15</strain>
    </source>
</reference>
<feature type="compositionally biased region" description="Basic and acidic residues" evidence="1">
    <location>
        <begin position="127"/>
        <end position="166"/>
    </location>
</feature>